<gene>
    <name evidence="2" type="ORF">SBRCBS47491_001979</name>
</gene>
<accession>A0ABP0B336</accession>
<feature type="compositionally biased region" description="Polar residues" evidence="1">
    <location>
        <begin position="75"/>
        <end position="89"/>
    </location>
</feature>
<feature type="region of interest" description="Disordered" evidence="1">
    <location>
        <begin position="1"/>
        <end position="64"/>
    </location>
</feature>
<reference evidence="2 3" key="1">
    <citation type="submission" date="2024-01" db="EMBL/GenBank/DDBJ databases">
        <authorList>
            <person name="Allen C."/>
            <person name="Tagirdzhanova G."/>
        </authorList>
    </citation>
    <scope>NUCLEOTIDE SEQUENCE [LARGE SCALE GENOMIC DNA]</scope>
</reference>
<feature type="region of interest" description="Disordered" evidence="1">
    <location>
        <begin position="73"/>
        <end position="92"/>
    </location>
</feature>
<comment type="caution">
    <text evidence="2">The sequence shown here is derived from an EMBL/GenBank/DDBJ whole genome shotgun (WGS) entry which is preliminary data.</text>
</comment>
<name>A0ABP0B336_9PEZI</name>
<feature type="region of interest" description="Disordered" evidence="1">
    <location>
        <begin position="129"/>
        <end position="155"/>
    </location>
</feature>
<keyword evidence="3" id="KW-1185">Reference proteome</keyword>
<feature type="compositionally biased region" description="Polar residues" evidence="1">
    <location>
        <begin position="53"/>
        <end position="62"/>
    </location>
</feature>
<dbReference type="PANTHER" id="PTHR38791:SF1">
    <property type="entry name" value="TRANSCRIPTION FACTOR, PUTATIVE-RELATED"/>
    <property type="match status" value="1"/>
</dbReference>
<evidence type="ECO:0000256" key="1">
    <source>
        <dbReference type="SAM" id="MobiDB-lite"/>
    </source>
</evidence>
<feature type="compositionally biased region" description="Polar residues" evidence="1">
    <location>
        <begin position="135"/>
        <end position="144"/>
    </location>
</feature>
<dbReference type="InterPro" id="IPR053175">
    <property type="entry name" value="DHMBA_Reg_Transcription_Factor"/>
</dbReference>
<protein>
    <submittedName>
        <fullName evidence="2">Uncharacterized protein</fullName>
    </submittedName>
</protein>
<sequence length="297" mass="31127">MFRDETVKVRKKFEESNTDGSVATASSSTSVAAGATTTSPPDSTSAFVAAKSASPSSESDLSVTADIGNAGHFSAFQTTPIPPQGQSLDRSAEQGHNELAPVKGSGAGGSFTLTEALAAFGGTFGNNDDVGAPSKKSNLSLARKQQQRRKGAAHVQAPDITVPADVTVDLSIEAQSALVKAMLRGPGRTLFEQGLQFYMDHYLYGHPESPTKTGVIEVDTPWILDPAARTIASAVGMAGMANLRGDDEIQMSAWQNYVTGLQMTAKTLATPGLDTINNVMRSIILMAMFEAGLQKLS</sequence>
<evidence type="ECO:0000313" key="2">
    <source>
        <dbReference type="EMBL" id="CAK7213964.1"/>
    </source>
</evidence>
<feature type="compositionally biased region" description="Low complexity" evidence="1">
    <location>
        <begin position="20"/>
        <end position="46"/>
    </location>
</feature>
<organism evidence="2 3">
    <name type="scientific">Sporothrix bragantina</name>
    <dbReference type="NCBI Taxonomy" id="671064"/>
    <lineage>
        <taxon>Eukaryota</taxon>
        <taxon>Fungi</taxon>
        <taxon>Dikarya</taxon>
        <taxon>Ascomycota</taxon>
        <taxon>Pezizomycotina</taxon>
        <taxon>Sordariomycetes</taxon>
        <taxon>Sordariomycetidae</taxon>
        <taxon>Ophiostomatales</taxon>
        <taxon>Ophiostomataceae</taxon>
        <taxon>Sporothrix</taxon>
    </lineage>
</organism>
<feature type="compositionally biased region" description="Basic and acidic residues" evidence="1">
    <location>
        <begin position="1"/>
        <end position="15"/>
    </location>
</feature>
<dbReference type="Proteomes" id="UP001642406">
    <property type="component" value="Unassembled WGS sequence"/>
</dbReference>
<evidence type="ECO:0000313" key="3">
    <source>
        <dbReference type="Proteomes" id="UP001642406"/>
    </source>
</evidence>
<dbReference type="EMBL" id="CAWUHC010000011">
    <property type="protein sequence ID" value="CAK7213964.1"/>
    <property type="molecule type" value="Genomic_DNA"/>
</dbReference>
<proteinExistence type="predicted"/>
<dbReference type="PANTHER" id="PTHR38791">
    <property type="entry name" value="ZN(II)2CYS6 TRANSCRIPTION FACTOR (EUROFUNG)-RELATED-RELATED"/>
    <property type="match status" value="1"/>
</dbReference>